<dbReference type="NCBIfam" id="NF041948">
    <property type="entry name" value="Phrelay_LuxU_Vib"/>
    <property type="match status" value="1"/>
</dbReference>
<dbReference type="STRING" id="1381081.BIY22_06635"/>
<evidence type="ECO:0000256" key="2">
    <source>
        <dbReference type="ARBA" id="ARBA00017260"/>
    </source>
</evidence>
<feature type="domain" description="HPt" evidence="5">
    <location>
        <begin position="24"/>
        <end position="101"/>
    </location>
</feature>
<dbReference type="Proteomes" id="UP000186039">
    <property type="component" value="Unassembled WGS sequence"/>
</dbReference>
<evidence type="ECO:0000313" key="8">
    <source>
        <dbReference type="Proteomes" id="UP000186039"/>
    </source>
</evidence>
<comment type="caution">
    <text evidence="7">The sequence shown here is derived from an EMBL/GenBank/DDBJ whole genome shotgun (WGS) entry which is preliminary data.</text>
</comment>
<dbReference type="SUPFAM" id="SSF47226">
    <property type="entry name" value="Histidine-containing phosphotransfer domain, HPT domain"/>
    <property type="match status" value="1"/>
</dbReference>
<dbReference type="OrthoDB" id="6313555at2"/>
<accession>A0A1Q9HK53</accession>
<dbReference type="AlphaFoldDB" id="A0A1Q9HK53"/>
<proteinExistence type="predicted"/>
<keyword evidence="3" id="KW-0597">Phosphoprotein</keyword>
<dbReference type="RefSeq" id="WP_075708495.1">
    <property type="nucleotide sequence ID" value="NZ_AP019654.1"/>
</dbReference>
<dbReference type="EMBL" id="MJMJ01000012">
    <property type="protein sequence ID" value="OLQ90660.1"/>
    <property type="molecule type" value="Genomic_DNA"/>
</dbReference>
<evidence type="ECO:0000259" key="5">
    <source>
        <dbReference type="Pfam" id="PF01627"/>
    </source>
</evidence>
<dbReference type="InterPro" id="IPR008207">
    <property type="entry name" value="Sig_transdc_His_kin_Hpt_dom"/>
</dbReference>
<dbReference type="Gene3D" id="1.20.120.160">
    <property type="entry name" value="HPT domain"/>
    <property type="match status" value="1"/>
</dbReference>
<protein>
    <recommendedName>
        <fullName evidence="2">Phosphorelay protein LuxU</fullName>
    </recommendedName>
</protein>
<gene>
    <name evidence="6" type="ORF">BIY20_14015</name>
    <name evidence="7" type="ORF">BIY22_06635</name>
</gene>
<name>A0A1Q9HK53_9VIBR</name>
<dbReference type="InterPro" id="IPR053403">
    <property type="entry name" value="QS_phosphorelay_intermediate"/>
</dbReference>
<evidence type="ECO:0000256" key="3">
    <source>
        <dbReference type="ARBA" id="ARBA00022553"/>
    </source>
</evidence>
<comment type="subunit">
    <text evidence="1">Monomer.</text>
</comment>
<evidence type="ECO:0000256" key="1">
    <source>
        <dbReference type="ARBA" id="ARBA00011245"/>
    </source>
</evidence>
<dbReference type="EMBL" id="MJMH01000201">
    <property type="protein sequence ID" value="OLQ87332.1"/>
    <property type="molecule type" value="Genomic_DNA"/>
</dbReference>
<keyword evidence="4" id="KW-0902">Two-component regulatory system</keyword>
<keyword evidence="8" id="KW-1185">Reference proteome</keyword>
<evidence type="ECO:0000313" key="7">
    <source>
        <dbReference type="EMBL" id="OLQ90660.1"/>
    </source>
</evidence>
<reference evidence="8 9" key="1">
    <citation type="submission" date="2016-09" db="EMBL/GenBank/DDBJ databases">
        <title>Genomic Taxonomy of the Vibrionaceae.</title>
        <authorList>
            <person name="Gonzalez-Castillo A."/>
            <person name="Gomez-Gil B."/>
            <person name="Enciso-Ibarra K."/>
        </authorList>
    </citation>
    <scope>NUCLEOTIDE SEQUENCE [LARGE SCALE GENOMIC DNA]</scope>
    <source>
        <strain evidence="6 8">CAIM 1902</strain>
        <strain evidence="7 9">CAIM 703</strain>
    </source>
</reference>
<evidence type="ECO:0000313" key="9">
    <source>
        <dbReference type="Proteomes" id="UP000186313"/>
    </source>
</evidence>
<dbReference type="InterPro" id="IPR036641">
    <property type="entry name" value="HPT_dom_sf"/>
</dbReference>
<evidence type="ECO:0000256" key="4">
    <source>
        <dbReference type="ARBA" id="ARBA00023012"/>
    </source>
</evidence>
<sequence length="112" mass="12541">MNIINQHQVERLKQEIGADNLPILLDIFLSELKQYAEKLSQPNGDQDVYLKEISHALKSSAASFGAEALCNLAIDYDGAAKSGLALTSPECKQQMMDLLEQTHHQYEVLLRQ</sequence>
<dbReference type="Pfam" id="PF01627">
    <property type="entry name" value="Hpt"/>
    <property type="match status" value="1"/>
</dbReference>
<dbReference type="Proteomes" id="UP000186313">
    <property type="component" value="Unassembled WGS sequence"/>
</dbReference>
<dbReference type="GO" id="GO:0000160">
    <property type="term" value="P:phosphorelay signal transduction system"/>
    <property type="evidence" value="ECO:0007669"/>
    <property type="project" value="UniProtKB-KW"/>
</dbReference>
<dbReference type="GO" id="GO:0004672">
    <property type="term" value="F:protein kinase activity"/>
    <property type="evidence" value="ECO:0007669"/>
    <property type="project" value="UniProtKB-ARBA"/>
</dbReference>
<organism evidence="7 9">
    <name type="scientific">Vibrio panuliri</name>
    <dbReference type="NCBI Taxonomy" id="1381081"/>
    <lineage>
        <taxon>Bacteria</taxon>
        <taxon>Pseudomonadati</taxon>
        <taxon>Pseudomonadota</taxon>
        <taxon>Gammaproteobacteria</taxon>
        <taxon>Vibrionales</taxon>
        <taxon>Vibrionaceae</taxon>
        <taxon>Vibrio</taxon>
    </lineage>
</organism>
<evidence type="ECO:0000313" key="6">
    <source>
        <dbReference type="EMBL" id="OLQ87332.1"/>
    </source>
</evidence>